<dbReference type="NCBIfam" id="NF001381">
    <property type="entry name" value="PRK00279.1-3"/>
    <property type="match status" value="1"/>
</dbReference>
<dbReference type="PANTHER" id="PTHR23359">
    <property type="entry name" value="NUCLEOTIDE KINASE"/>
    <property type="match status" value="1"/>
</dbReference>
<feature type="binding site" evidence="5">
    <location>
        <position position="34"/>
    </location>
    <ligand>
        <name>AMP</name>
        <dbReference type="ChEBI" id="CHEBI:456215"/>
    </ligand>
</feature>
<dbReference type="RefSeq" id="WP_147164210.1">
    <property type="nucleotide sequence ID" value="NZ_BJZO01000065.1"/>
</dbReference>
<feature type="binding site" evidence="5">
    <location>
        <position position="140"/>
    </location>
    <ligand>
        <name>AMP</name>
        <dbReference type="ChEBI" id="CHEBI:456215"/>
    </ligand>
</feature>
<protein>
    <recommendedName>
        <fullName evidence="5 7">Adenylate kinase</fullName>
        <shortName evidence="5">AK</shortName>
        <ecNumber evidence="5 7">2.7.4.3</ecNumber>
    </recommendedName>
    <alternativeName>
        <fullName evidence="5">ATP-AMP transphosphorylase</fullName>
    </alternativeName>
    <alternativeName>
        <fullName evidence="5">ATP:AMP phosphotransferase</fullName>
    </alternativeName>
    <alternativeName>
        <fullName evidence="5">Adenylate monophosphate kinase</fullName>
    </alternativeName>
</protein>
<dbReference type="EC" id="2.7.4.3" evidence="5 7"/>
<feature type="binding site" evidence="5">
    <location>
        <position position="95"/>
    </location>
    <ligand>
        <name>AMP</name>
        <dbReference type="ChEBI" id="CHEBI:456215"/>
    </ligand>
</feature>
<sequence>MSGKRIIFMGPPGSGKGTQAKLLEDRYGLKQLSTGDMLRAAVTAGTELGLKAKAIMDQGALVPDEIMVGMIAERIEAPDCAKGFILDGFPRTVPQAEALGAMLAAKGMKIDAVIELRVEDRILFDRINKRVAEAGAGNVRADDNAETLRKRLTVYHEQTAPILPYYGARGLLTVVDGTLPIEAVMRELEGILDAC</sequence>
<feature type="binding site" evidence="5">
    <location>
        <position position="151"/>
    </location>
    <ligand>
        <name>AMP</name>
        <dbReference type="ChEBI" id="CHEBI:456215"/>
    </ligand>
</feature>
<proteinExistence type="inferred from homology"/>
<feature type="binding site" evidence="5">
    <location>
        <begin position="60"/>
        <end position="62"/>
    </location>
    <ligand>
        <name>AMP</name>
        <dbReference type="ChEBI" id="CHEBI:456215"/>
    </ligand>
</feature>
<dbReference type="PROSITE" id="PS00113">
    <property type="entry name" value="ADENYLATE_KINASE"/>
    <property type="match status" value="1"/>
</dbReference>
<evidence type="ECO:0000256" key="4">
    <source>
        <dbReference type="ARBA" id="ARBA00022777"/>
    </source>
</evidence>
<comment type="caution">
    <text evidence="8">The sequence shown here is derived from an EMBL/GenBank/DDBJ whole genome shotgun (WGS) entry which is preliminary data.</text>
</comment>
<keyword evidence="9" id="KW-1185">Reference proteome</keyword>
<comment type="domain">
    <text evidence="5">Consists of three domains, a large central CORE domain and two small peripheral domains, NMPbind and LID, which undergo movements during catalysis. The LID domain closes over the site of phosphoryl transfer upon ATP binding. Assembling and dissambling the active center during each catalytic cycle provides an effective means to prevent ATP hydrolysis.</text>
</comment>
<dbReference type="Gene3D" id="3.40.50.300">
    <property type="entry name" value="P-loop containing nucleotide triphosphate hydrolases"/>
    <property type="match status" value="1"/>
</dbReference>
<feature type="binding site" evidence="5">
    <location>
        <begin position="88"/>
        <end position="91"/>
    </location>
    <ligand>
        <name>AMP</name>
        <dbReference type="ChEBI" id="CHEBI:456215"/>
    </ligand>
</feature>
<keyword evidence="4 5" id="KW-0418">Kinase</keyword>
<gene>
    <name evidence="5 8" type="primary">adk</name>
    <name evidence="8" type="ORF">ROR02_23250</name>
</gene>
<dbReference type="EMBL" id="BJZO01000065">
    <property type="protein sequence ID" value="GEO82194.1"/>
    <property type="molecule type" value="Genomic_DNA"/>
</dbReference>
<keyword evidence="5 7" id="KW-0067">ATP-binding</keyword>
<keyword evidence="3 5" id="KW-0547">Nucleotide-binding</keyword>
<feature type="binding site" evidence="5">
    <location>
        <position position="179"/>
    </location>
    <ligand>
        <name>ATP</name>
        <dbReference type="ChEBI" id="CHEBI:30616"/>
    </ligand>
</feature>
<reference evidence="8 9" key="1">
    <citation type="submission" date="2019-07" db="EMBL/GenBank/DDBJ databases">
        <title>Whole genome shotgun sequence of Rhodospirillum oryzae NBRC 107573.</title>
        <authorList>
            <person name="Hosoyama A."/>
            <person name="Uohara A."/>
            <person name="Ohji S."/>
            <person name="Ichikawa N."/>
        </authorList>
    </citation>
    <scope>NUCLEOTIDE SEQUENCE [LARGE SCALE GENOMIC DNA]</scope>
    <source>
        <strain evidence="8 9">NBRC 107573</strain>
    </source>
</reference>
<feature type="region of interest" description="NMP" evidence="5">
    <location>
        <begin position="33"/>
        <end position="62"/>
    </location>
</feature>
<feature type="binding site" evidence="5">
    <location>
        <position position="130"/>
    </location>
    <ligand>
        <name>ATP</name>
        <dbReference type="ChEBI" id="CHEBI:30616"/>
    </ligand>
</feature>
<evidence type="ECO:0000256" key="1">
    <source>
        <dbReference type="ARBA" id="ARBA00022679"/>
    </source>
</evidence>
<feature type="binding site" evidence="5">
    <location>
        <begin position="13"/>
        <end position="18"/>
    </location>
    <ligand>
        <name>ATP</name>
        <dbReference type="ChEBI" id="CHEBI:30616"/>
    </ligand>
</feature>
<keyword evidence="5" id="KW-0963">Cytoplasm</keyword>
<comment type="function">
    <text evidence="5">Catalyzes the reversible transfer of the terminal phosphate group between ATP and AMP. Plays an important role in cellular energy homeostasis and in adenine nucleotide metabolism.</text>
</comment>
<dbReference type="Pfam" id="PF00406">
    <property type="entry name" value="ADK"/>
    <property type="match status" value="1"/>
</dbReference>
<organism evidence="8 9">
    <name type="scientific">Pararhodospirillum oryzae</name>
    <dbReference type="NCBI Taxonomy" id="478448"/>
    <lineage>
        <taxon>Bacteria</taxon>
        <taxon>Pseudomonadati</taxon>
        <taxon>Pseudomonadota</taxon>
        <taxon>Alphaproteobacteria</taxon>
        <taxon>Rhodospirillales</taxon>
        <taxon>Rhodospirillaceae</taxon>
        <taxon>Pararhodospirillum</taxon>
    </lineage>
</organism>
<dbReference type="NCBIfam" id="NF011101">
    <property type="entry name" value="PRK14528.1"/>
    <property type="match status" value="1"/>
</dbReference>
<comment type="catalytic activity">
    <reaction evidence="5 7">
        <text>AMP + ATP = 2 ADP</text>
        <dbReference type="Rhea" id="RHEA:12973"/>
        <dbReference type="ChEBI" id="CHEBI:30616"/>
        <dbReference type="ChEBI" id="CHEBI:456215"/>
        <dbReference type="ChEBI" id="CHEBI:456216"/>
        <dbReference type="EC" id="2.7.4.3"/>
    </reaction>
</comment>
<dbReference type="InterPro" id="IPR006259">
    <property type="entry name" value="Adenyl_kin_sub"/>
</dbReference>
<comment type="subunit">
    <text evidence="5 7">Monomer.</text>
</comment>
<keyword evidence="1 5" id="KW-0808">Transferase</keyword>
<comment type="pathway">
    <text evidence="5">Purine metabolism; AMP biosynthesis via salvage pathway; AMP from ADP: step 1/1.</text>
</comment>
<evidence type="ECO:0000256" key="5">
    <source>
        <dbReference type="HAMAP-Rule" id="MF_00235"/>
    </source>
</evidence>
<evidence type="ECO:0000313" key="9">
    <source>
        <dbReference type="Proteomes" id="UP000321567"/>
    </source>
</evidence>
<dbReference type="GO" id="GO:0004017">
    <property type="term" value="F:AMP kinase activity"/>
    <property type="evidence" value="ECO:0007669"/>
    <property type="project" value="UniProtKB-UniRule"/>
</dbReference>
<dbReference type="UniPathway" id="UPA00588">
    <property type="reaction ID" value="UER00649"/>
</dbReference>
<dbReference type="NCBIfam" id="TIGR01351">
    <property type="entry name" value="adk"/>
    <property type="match status" value="1"/>
</dbReference>
<dbReference type="PRINTS" id="PR00094">
    <property type="entry name" value="ADENYLTKNASE"/>
</dbReference>
<dbReference type="InterPro" id="IPR033690">
    <property type="entry name" value="Adenylat_kinase_CS"/>
</dbReference>
<dbReference type="GO" id="GO:0044209">
    <property type="term" value="P:AMP salvage"/>
    <property type="evidence" value="ECO:0007669"/>
    <property type="project" value="UniProtKB-UniRule"/>
</dbReference>
<dbReference type="HAMAP" id="MF_00235">
    <property type="entry name" value="Adenylate_kinase_Adk"/>
    <property type="match status" value="1"/>
</dbReference>
<dbReference type="GO" id="GO:0005524">
    <property type="term" value="F:ATP binding"/>
    <property type="evidence" value="ECO:0007669"/>
    <property type="project" value="UniProtKB-UniRule"/>
</dbReference>
<dbReference type="CDD" id="cd01428">
    <property type="entry name" value="ADK"/>
    <property type="match status" value="1"/>
</dbReference>
<evidence type="ECO:0000256" key="2">
    <source>
        <dbReference type="ARBA" id="ARBA00022727"/>
    </source>
</evidence>
<dbReference type="GO" id="GO:0005737">
    <property type="term" value="C:cytoplasm"/>
    <property type="evidence" value="ECO:0007669"/>
    <property type="project" value="UniProtKB-SubCell"/>
</dbReference>
<dbReference type="SUPFAM" id="SSF52540">
    <property type="entry name" value="P-loop containing nucleoside triphosphate hydrolases"/>
    <property type="match status" value="1"/>
</dbReference>
<evidence type="ECO:0000256" key="7">
    <source>
        <dbReference type="RuleBase" id="RU003331"/>
    </source>
</evidence>
<evidence type="ECO:0000313" key="8">
    <source>
        <dbReference type="EMBL" id="GEO82194.1"/>
    </source>
</evidence>
<dbReference type="InterPro" id="IPR000850">
    <property type="entry name" value="Adenylat/UMP-CMP_kin"/>
</dbReference>
<comment type="subcellular location">
    <subcellularLocation>
        <location evidence="5 7">Cytoplasm</location>
    </subcellularLocation>
</comment>
<dbReference type="NCBIfam" id="NF011104">
    <property type="entry name" value="PRK14531.1"/>
    <property type="match status" value="1"/>
</dbReference>
<dbReference type="NCBIfam" id="NF011105">
    <property type="entry name" value="PRK14532.1"/>
    <property type="match status" value="1"/>
</dbReference>
<dbReference type="NCBIfam" id="NF011100">
    <property type="entry name" value="PRK14527.1"/>
    <property type="match status" value="1"/>
</dbReference>
<dbReference type="Proteomes" id="UP000321567">
    <property type="component" value="Unassembled WGS sequence"/>
</dbReference>
<dbReference type="InterPro" id="IPR027417">
    <property type="entry name" value="P-loop_NTPase"/>
</dbReference>
<dbReference type="AlphaFoldDB" id="A0A512H9R1"/>
<dbReference type="OrthoDB" id="9805030at2"/>
<evidence type="ECO:0000256" key="3">
    <source>
        <dbReference type="ARBA" id="ARBA00022741"/>
    </source>
</evidence>
<comment type="similarity">
    <text evidence="5 6">Belongs to the adenylate kinase family.</text>
</comment>
<accession>A0A512H9R1</accession>
<keyword evidence="2 5" id="KW-0545">Nucleotide biosynthesis</keyword>
<evidence type="ECO:0000256" key="6">
    <source>
        <dbReference type="RuleBase" id="RU003330"/>
    </source>
</evidence>
<comment type="caution">
    <text evidence="5">Lacks conserved residue(s) required for the propagation of feature annotation.</text>
</comment>
<name>A0A512H9R1_9PROT</name>
<feature type="binding site" evidence="5">
    <location>
        <position position="39"/>
    </location>
    <ligand>
        <name>AMP</name>
        <dbReference type="ChEBI" id="CHEBI:456215"/>
    </ligand>
</feature>